<evidence type="ECO:0008006" key="2">
    <source>
        <dbReference type="Google" id="ProtNLM"/>
    </source>
</evidence>
<proteinExistence type="predicted"/>
<dbReference type="AlphaFoldDB" id="A0A6C0AI36"/>
<protein>
    <recommendedName>
        <fullName evidence="2">Lectin/glucanase superfamily protein</fullName>
    </recommendedName>
</protein>
<organism evidence="1">
    <name type="scientific">viral metagenome</name>
    <dbReference type="NCBI Taxonomy" id="1070528"/>
    <lineage>
        <taxon>unclassified sequences</taxon>
        <taxon>metagenomes</taxon>
        <taxon>organismal metagenomes</taxon>
    </lineage>
</organism>
<accession>A0A6C0AI36</accession>
<dbReference type="SUPFAM" id="SSF49899">
    <property type="entry name" value="Concanavalin A-like lectins/glucanases"/>
    <property type="match status" value="1"/>
</dbReference>
<sequence length="1070" mass="112855">MTTASTLGVELSKKSWPYAPIPSAGMGPLLWLDAADPVASPNTLQSPVSTPSTGVRAWFDGKDATSIQINGQNTIDQWLDKSGNNFHLTASTANGASSAPTPFAPSSGYVTFGGASNRCFNFPGQALAQPVGNSYTLFFVINPDPTKRTFLMGQIGKCILGLGASVVLNGGTDPNAVLGTLYWTATNDNSNPTFASSVPISAGPQIWSIVVQPFYYGNLHDSGDLAFYVNGTLKTFAANSYFNITPGANIPSTIGDQFGPGGYYYNNGNGSSSIGEMIFYSYTPFMNDNNNTYPTGDSNRQQVEGYLAWKWGLQASLPSGHPYISTPPTYTYLGTVYSWAPVIRPNYATTVNDKSGLGATATPNVPMPISPTGINGRRAFAPTGTQWLTGNLPGFNNGYAAYNAWGLTNAGYPGNSDSFPSYIYALNAKGLTAFIVYSMTSGTSANSRIVSLGYTGADDTSSTDYLAITRNGTGTNPGISAVRSSTTLAASSTDGTPALASIWYDGVNGNITSNAAITPTSGSSTVAFAPVNFAIGQNVNTSNQNFAFTGFIGEVLVFNYSLTSLQRQQVEGYLMQKWGLASSIPVLHPYNNIPILNRGFTPPDILGCQLWLDAADPATIVQPTTYLTQWKDKSGFGNHASTSGTSYVWGPNGNGLTFITGGDYPGLTGSISNISSKVTFFVVYSFTGDYSSHAWTSLRFSGPSYDLYIGIRGVGSSSGNAGGASAIATNILGIGSTDGIVITGSSNGPEYNQTANQLYTPFSSAPTSYSVCAGGDSNFSGNVSEVIVYDSFLPPAQKQQVTAYLAWKWKLISNITAGQPARYLPAYSPVFHPKTISGLQLWLDGADSSSMTFSGSNVTVWNDKSGNGNNGTATGTPTLSQNKLNDKSMISLDGSSYFLGSMSDTNTTLTAFFIGITHVSQSVNARVVSLGTTSANDYSSSSRCVAIYHPASSVGTYRNPSQSLASITLDQPYIACSLYDGTNGYTFLNGSASGSSFASTGSFNISAYGVGNYVNAPTNNEAFTGFMGEILVYNTALTASQRRKVEGYLSWKWGVQSILPTTHAWTKNSP</sequence>
<evidence type="ECO:0000313" key="1">
    <source>
        <dbReference type="EMBL" id="QHS79418.1"/>
    </source>
</evidence>
<dbReference type="EMBL" id="MN740643">
    <property type="protein sequence ID" value="QHS79418.1"/>
    <property type="molecule type" value="Genomic_DNA"/>
</dbReference>
<name>A0A6C0AI36_9ZZZZ</name>
<dbReference type="InterPro" id="IPR013320">
    <property type="entry name" value="ConA-like_dom_sf"/>
</dbReference>
<dbReference type="Gene3D" id="2.60.120.200">
    <property type="match status" value="1"/>
</dbReference>
<reference evidence="1" key="1">
    <citation type="journal article" date="2020" name="Nature">
        <title>Giant virus diversity and host interactions through global metagenomics.</title>
        <authorList>
            <person name="Schulz F."/>
            <person name="Roux S."/>
            <person name="Paez-Espino D."/>
            <person name="Jungbluth S."/>
            <person name="Walsh D.A."/>
            <person name="Denef V.J."/>
            <person name="McMahon K.D."/>
            <person name="Konstantinidis K.T."/>
            <person name="Eloe-Fadrosh E.A."/>
            <person name="Kyrpides N.C."/>
            <person name="Woyke T."/>
        </authorList>
    </citation>
    <scope>NUCLEOTIDE SEQUENCE</scope>
    <source>
        <strain evidence="1">GVMAG-S-1035237-23</strain>
    </source>
</reference>